<dbReference type="PANTHER" id="PTHR12526:SF627">
    <property type="entry name" value="D-RHAMNOSYLTRANSFERASE WBPZ"/>
    <property type="match status" value="1"/>
</dbReference>
<dbReference type="SUPFAM" id="SSF53756">
    <property type="entry name" value="UDP-Glycosyltransferase/glycogen phosphorylase"/>
    <property type="match status" value="1"/>
</dbReference>
<organism evidence="2 3">
    <name type="scientific">Uabimicrobium amorphum</name>
    <dbReference type="NCBI Taxonomy" id="2596890"/>
    <lineage>
        <taxon>Bacteria</taxon>
        <taxon>Pseudomonadati</taxon>
        <taxon>Planctomycetota</taxon>
        <taxon>Candidatus Uabimicrobiia</taxon>
        <taxon>Candidatus Uabimicrobiales</taxon>
        <taxon>Candidatus Uabimicrobiaceae</taxon>
        <taxon>Candidatus Uabimicrobium</taxon>
    </lineage>
</organism>
<dbReference type="Proteomes" id="UP000326354">
    <property type="component" value="Chromosome"/>
</dbReference>
<dbReference type="RefSeq" id="WP_151966178.1">
    <property type="nucleotide sequence ID" value="NZ_AP019860.1"/>
</dbReference>
<evidence type="ECO:0000313" key="3">
    <source>
        <dbReference type="Proteomes" id="UP000326354"/>
    </source>
</evidence>
<feature type="domain" description="Glycosyl transferase family 1" evidence="1">
    <location>
        <begin position="196"/>
        <end position="353"/>
    </location>
</feature>
<accession>A0A5S9IHI8</accession>
<reference evidence="2 3" key="1">
    <citation type="submission" date="2019-08" db="EMBL/GenBank/DDBJ databases">
        <title>Complete genome sequence of Candidatus Uab amorphum.</title>
        <authorList>
            <person name="Shiratori T."/>
            <person name="Suzuki S."/>
            <person name="Kakizawa Y."/>
            <person name="Ishida K."/>
        </authorList>
    </citation>
    <scope>NUCLEOTIDE SEQUENCE [LARGE SCALE GENOMIC DNA]</scope>
    <source>
        <strain evidence="2 3">SRT547</strain>
    </source>
</reference>
<dbReference type="OrthoDB" id="9814612at2"/>
<evidence type="ECO:0000313" key="2">
    <source>
        <dbReference type="EMBL" id="BBM81918.1"/>
    </source>
</evidence>
<name>A0A5S9IHI8_UABAM</name>
<proteinExistence type="predicted"/>
<gene>
    <name evidence="2" type="ORF">UABAM_00260</name>
</gene>
<dbReference type="InterPro" id="IPR001296">
    <property type="entry name" value="Glyco_trans_1"/>
</dbReference>
<dbReference type="CDD" id="cd03801">
    <property type="entry name" value="GT4_PimA-like"/>
    <property type="match status" value="1"/>
</dbReference>
<dbReference type="KEGG" id="uam:UABAM_00260"/>
<dbReference type="Pfam" id="PF00534">
    <property type="entry name" value="Glycos_transf_1"/>
    <property type="match status" value="1"/>
</dbReference>
<sequence>MVKVCFISHSSQKWGAEKFLLETVLQLRDQIEIVVLLPNNGALCEDLQKYDIDHHIIPYTWWVGKNISIIKGVVKLVHSLFVGMYIAYKLKKMKCDVVFSNTCTICVGAIAAQVLRIKHVWFTHEFLWEDHQLRFHLGKNISTFLMDKLSHHCVVNSYAVYESFTKNLSRREKWRVMYQPVTLHFSPKPISIVAKKNFRCMILGAIKDNKGQKDAIAAVYLLKEKYSICAELFIIGDGKSEYVNELKKQVCEHDMQEQIIFIPYVEFAASWMNETDIVLVCSKNEAYGRVTVEAFLSKKSVVGSASGGTCELLKDDNNGLLYEPGNIEQLAKKIKILHDSETLRNEIAERAYLWAEDNISWQKYNKELCEILSVQSE</sequence>
<dbReference type="GO" id="GO:0016757">
    <property type="term" value="F:glycosyltransferase activity"/>
    <property type="evidence" value="ECO:0007669"/>
    <property type="project" value="InterPro"/>
</dbReference>
<keyword evidence="3" id="KW-1185">Reference proteome</keyword>
<dbReference type="PANTHER" id="PTHR12526">
    <property type="entry name" value="GLYCOSYLTRANSFERASE"/>
    <property type="match status" value="1"/>
</dbReference>
<dbReference type="AlphaFoldDB" id="A0A5S9IHI8"/>
<dbReference type="EMBL" id="AP019860">
    <property type="protein sequence ID" value="BBM81918.1"/>
    <property type="molecule type" value="Genomic_DNA"/>
</dbReference>
<evidence type="ECO:0000259" key="1">
    <source>
        <dbReference type="Pfam" id="PF00534"/>
    </source>
</evidence>
<protein>
    <submittedName>
        <fullName evidence="2">Glycosyl transferase</fullName>
    </submittedName>
</protein>
<keyword evidence="2" id="KW-0808">Transferase</keyword>
<dbReference type="Gene3D" id="3.40.50.2000">
    <property type="entry name" value="Glycogen Phosphorylase B"/>
    <property type="match status" value="2"/>
</dbReference>